<evidence type="ECO:0000313" key="2">
    <source>
        <dbReference type="EMBL" id="MDC0743535.1"/>
    </source>
</evidence>
<dbReference type="Proteomes" id="UP001221411">
    <property type="component" value="Unassembled WGS sequence"/>
</dbReference>
<evidence type="ECO:0000313" key="3">
    <source>
        <dbReference type="Proteomes" id="UP001221411"/>
    </source>
</evidence>
<protein>
    <submittedName>
        <fullName evidence="2">Uncharacterized protein</fullName>
    </submittedName>
</protein>
<reference evidence="2 3" key="1">
    <citation type="submission" date="2022-11" db="EMBL/GenBank/DDBJ databases">
        <title>Minimal conservation of predation-associated metabolite biosynthetic gene clusters underscores biosynthetic potential of Myxococcota including descriptions for ten novel species: Archangium lansinium sp. nov., Myxococcus landrumus sp. nov., Nannocystis bai.</title>
        <authorList>
            <person name="Ahearne A."/>
            <person name="Stevens C."/>
            <person name="Dowd S."/>
        </authorList>
    </citation>
    <scope>NUCLEOTIDE SEQUENCE [LARGE SCALE GENOMIC DNA]</scope>
    <source>
        <strain evidence="2 3">RJM3</strain>
    </source>
</reference>
<sequence length="142" mass="14694">MEKGEIGAGGDRKAQIVRLEGRASEREGEAQAAEDVLPGRVYLRKDGQFASLHPWVLFEGGDERERALFFNGYRSAAEVLDDASGDVVKSKALAAAVPALDADVAALVGGGDKRPPGPSIRKTPAPRPAEGEGGGGGKTRGG</sequence>
<keyword evidence="3" id="KW-1185">Reference proteome</keyword>
<feature type="compositionally biased region" description="Gly residues" evidence="1">
    <location>
        <begin position="131"/>
        <end position="142"/>
    </location>
</feature>
<gene>
    <name evidence="2" type="ORF">POL67_19570</name>
</gene>
<proteinExistence type="predicted"/>
<comment type="caution">
    <text evidence="2">The sequence shown here is derived from an EMBL/GenBank/DDBJ whole genome shotgun (WGS) entry which is preliminary data.</text>
</comment>
<dbReference type="RefSeq" id="WP_271919164.1">
    <property type="nucleotide sequence ID" value="NZ_JAQNDO010000001.1"/>
</dbReference>
<dbReference type="EMBL" id="JAQNDO010000001">
    <property type="protein sequence ID" value="MDC0743535.1"/>
    <property type="molecule type" value="Genomic_DNA"/>
</dbReference>
<evidence type="ECO:0000256" key="1">
    <source>
        <dbReference type="SAM" id="MobiDB-lite"/>
    </source>
</evidence>
<feature type="region of interest" description="Disordered" evidence="1">
    <location>
        <begin position="107"/>
        <end position="142"/>
    </location>
</feature>
<organism evidence="2 3">
    <name type="scientific">Polyangium mundeleinium</name>
    <dbReference type="NCBI Taxonomy" id="2995306"/>
    <lineage>
        <taxon>Bacteria</taxon>
        <taxon>Pseudomonadati</taxon>
        <taxon>Myxococcota</taxon>
        <taxon>Polyangia</taxon>
        <taxon>Polyangiales</taxon>
        <taxon>Polyangiaceae</taxon>
        <taxon>Polyangium</taxon>
    </lineage>
</organism>
<name>A0ABT5ENW5_9BACT</name>
<accession>A0ABT5ENW5</accession>